<accession>A0ABW5NY72</accession>
<comment type="caution">
    <text evidence="2">The sequence shown here is derived from an EMBL/GenBank/DDBJ whole genome shotgun (WGS) entry which is preliminary data.</text>
</comment>
<dbReference type="EMBL" id="JBHUMD010000026">
    <property type="protein sequence ID" value="MFD2602957.1"/>
    <property type="molecule type" value="Genomic_DNA"/>
</dbReference>
<feature type="region of interest" description="Disordered" evidence="1">
    <location>
        <begin position="50"/>
        <end position="86"/>
    </location>
</feature>
<name>A0ABW5NY72_9FLAO</name>
<keyword evidence="3" id="KW-1185">Reference proteome</keyword>
<organism evidence="2 3">
    <name type="scientific">Flavobacterium suzhouense</name>
    <dbReference type="NCBI Taxonomy" id="1529638"/>
    <lineage>
        <taxon>Bacteria</taxon>
        <taxon>Pseudomonadati</taxon>
        <taxon>Bacteroidota</taxon>
        <taxon>Flavobacteriia</taxon>
        <taxon>Flavobacteriales</taxon>
        <taxon>Flavobacteriaceae</taxon>
        <taxon>Flavobacterium</taxon>
    </lineage>
</organism>
<gene>
    <name evidence="2" type="ORF">ACFSR3_12890</name>
</gene>
<feature type="compositionally biased region" description="Basic and acidic residues" evidence="1">
    <location>
        <begin position="64"/>
        <end position="75"/>
    </location>
</feature>
<feature type="compositionally biased region" description="Polar residues" evidence="1">
    <location>
        <begin position="77"/>
        <end position="86"/>
    </location>
</feature>
<dbReference type="RefSeq" id="WP_379821476.1">
    <property type="nucleotide sequence ID" value="NZ_JBHUMD010000026.1"/>
</dbReference>
<feature type="compositionally biased region" description="Basic residues" evidence="1">
    <location>
        <begin position="10"/>
        <end position="23"/>
    </location>
</feature>
<sequence>MADSFFKKENNKKKTLIKKQKAQKRQDRKISNNKGKGFESMMVYVDANGHFTDIPPEKQLPQAADKKSMPGERIQRFQLNDRSVKR</sequence>
<protein>
    <submittedName>
        <fullName evidence="2">Uncharacterized protein</fullName>
    </submittedName>
</protein>
<evidence type="ECO:0000313" key="2">
    <source>
        <dbReference type="EMBL" id="MFD2602957.1"/>
    </source>
</evidence>
<evidence type="ECO:0000256" key="1">
    <source>
        <dbReference type="SAM" id="MobiDB-lite"/>
    </source>
</evidence>
<proteinExistence type="predicted"/>
<evidence type="ECO:0000313" key="3">
    <source>
        <dbReference type="Proteomes" id="UP001597480"/>
    </source>
</evidence>
<dbReference type="Proteomes" id="UP001597480">
    <property type="component" value="Unassembled WGS sequence"/>
</dbReference>
<reference evidence="3" key="1">
    <citation type="journal article" date="2019" name="Int. J. Syst. Evol. Microbiol.">
        <title>The Global Catalogue of Microorganisms (GCM) 10K type strain sequencing project: providing services to taxonomists for standard genome sequencing and annotation.</title>
        <authorList>
            <consortium name="The Broad Institute Genomics Platform"/>
            <consortium name="The Broad Institute Genome Sequencing Center for Infectious Disease"/>
            <person name="Wu L."/>
            <person name="Ma J."/>
        </authorList>
    </citation>
    <scope>NUCLEOTIDE SEQUENCE [LARGE SCALE GENOMIC DNA]</scope>
    <source>
        <strain evidence="3">KCTC 42107</strain>
    </source>
</reference>
<feature type="region of interest" description="Disordered" evidence="1">
    <location>
        <begin position="1"/>
        <end position="35"/>
    </location>
</feature>